<organism evidence="4 5">
    <name type="scientific">Methyloprofundus sedimenti</name>
    <dbReference type="NCBI Taxonomy" id="1420851"/>
    <lineage>
        <taxon>Bacteria</taxon>
        <taxon>Pseudomonadati</taxon>
        <taxon>Pseudomonadota</taxon>
        <taxon>Gammaproteobacteria</taxon>
        <taxon>Methylococcales</taxon>
        <taxon>Methylococcaceae</taxon>
        <taxon>Methyloprofundus</taxon>
    </lineage>
</organism>
<evidence type="ECO:0000256" key="2">
    <source>
        <dbReference type="SAM" id="Phobius"/>
    </source>
</evidence>
<dbReference type="Proteomes" id="UP000191980">
    <property type="component" value="Unassembled WGS sequence"/>
</dbReference>
<keyword evidence="2" id="KW-1133">Transmembrane helix</keyword>
<dbReference type="AlphaFoldDB" id="A0A1V8M8D6"/>
<dbReference type="GO" id="GO:0005886">
    <property type="term" value="C:plasma membrane"/>
    <property type="evidence" value="ECO:0007669"/>
    <property type="project" value="UniProtKB-SubCell"/>
</dbReference>
<dbReference type="GO" id="GO:0006813">
    <property type="term" value="P:potassium ion transport"/>
    <property type="evidence" value="ECO:0007669"/>
    <property type="project" value="InterPro"/>
</dbReference>
<dbReference type="InterPro" id="IPR036291">
    <property type="entry name" value="NAD(P)-bd_dom_sf"/>
</dbReference>
<feature type="transmembrane region" description="Helical" evidence="2">
    <location>
        <begin position="150"/>
        <end position="172"/>
    </location>
</feature>
<dbReference type="PROSITE" id="PS51201">
    <property type="entry name" value="RCK_N"/>
    <property type="match status" value="1"/>
</dbReference>
<sequence length="408" mass="44594">MLKLSKLQSLFLLEKKWLVSFSWFPQVPLALASALAGLMYLAPVMKATLGWDVVGTQFANELGDLVDPNILGISQSAIGALLLIMSLGLFLRSRLAWATCVLVIFFGLALQLTILAKSIHWWRIIFDGIILMLLLPAYHRFDRHNVRLGTLFALASVIVLNGYAVLGAYYLGDQFVPPITDLTTALYFIVVTITSVGYGDITPITMEARVFLISVITLGITVVSVSLGATLIPAFLNHLEKVTGKRNIIMERNNHYIIVGFSALASNTYRELTDRGEKVTVIMLSSEESKDPKFSDIDVVVGDGSDINTLKIAGGEEAKAILALLNDDSENAFVILAAKELDKPVKTVAAVNDVKNMNRIRKVHPSFVIAPQVLGSELLTMALTGEKVDSSTIMQRLMGQAKLVSDKD</sequence>
<keyword evidence="5" id="KW-1185">Reference proteome</keyword>
<feature type="transmembrane region" description="Helical" evidence="2">
    <location>
        <begin position="95"/>
        <end position="114"/>
    </location>
</feature>
<keyword evidence="2" id="KW-0472">Membrane</keyword>
<protein>
    <recommendedName>
        <fullName evidence="3">RCK N-terminal domain-containing protein</fullName>
    </recommendedName>
</protein>
<name>A0A1V8M8D6_9GAMM</name>
<feature type="transmembrane region" description="Helical" evidence="2">
    <location>
        <begin position="70"/>
        <end position="90"/>
    </location>
</feature>
<proteinExistence type="predicted"/>
<reference evidence="4 5" key="1">
    <citation type="submission" date="2015-12" db="EMBL/GenBank/DDBJ databases">
        <authorList>
            <person name="Shamseldin A."/>
            <person name="Moawad H."/>
            <person name="Abd El-Rahim W.M."/>
            <person name="Sadowsky M.J."/>
        </authorList>
    </citation>
    <scope>NUCLEOTIDE SEQUENCE [LARGE SCALE GENOMIC DNA]</scope>
    <source>
        <strain evidence="4 5">WF1</strain>
    </source>
</reference>
<dbReference type="InterPro" id="IPR050721">
    <property type="entry name" value="Trk_Ktr_HKT_K-transport"/>
</dbReference>
<dbReference type="OrthoDB" id="9813518at2"/>
<dbReference type="Pfam" id="PF02254">
    <property type="entry name" value="TrkA_N"/>
    <property type="match status" value="1"/>
</dbReference>
<feature type="transmembrane region" description="Helical" evidence="2">
    <location>
        <begin position="21"/>
        <end position="42"/>
    </location>
</feature>
<evidence type="ECO:0000256" key="1">
    <source>
        <dbReference type="ARBA" id="ARBA00004651"/>
    </source>
</evidence>
<comment type="subcellular location">
    <subcellularLocation>
        <location evidence="1">Cell membrane</location>
        <topology evidence="1">Multi-pass membrane protein</topology>
    </subcellularLocation>
</comment>
<feature type="transmembrane region" description="Helical" evidence="2">
    <location>
        <begin position="178"/>
        <end position="198"/>
    </location>
</feature>
<dbReference type="Pfam" id="PF07885">
    <property type="entry name" value="Ion_trans_2"/>
    <property type="match status" value="1"/>
</dbReference>
<evidence type="ECO:0000313" key="5">
    <source>
        <dbReference type="Proteomes" id="UP000191980"/>
    </source>
</evidence>
<dbReference type="SUPFAM" id="SSF51735">
    <property type="entry name" value="NAD(P)-binding Rossmann-fold domains"/>
    <property type="match status" value="1"/>
</dbReference>
<dbReference type="PANTHER" id="PTHR43833:SF11">
    <property type="entry name" value="VOLTAGE-GATED POTASSIUM CHANNEL KCH"/>
    <property type="match status" value="1"/>
</dbReference>
<dbReference type="InterPro" id="IPR013099">
    <property type="entry name" value="K_chnl_dom"/>
</dbReference>
<dbReference type="EMBL" id="LPUF01000001">
    <property type="protein sequence ID" value="OQK17766.1"/>
    <property type="molecule type" value="Genomic_DNA"/>
</dbReference>
<feature type="domain" description="RCK N-terminal" evidence="3">
    <location>
        <begin position="253"/>
        <end position="375"/>
    </location>
</feature>
<comment type="caution">
    <text evidence="4">The sequence shown here is derived from an EMBL/GenBank/DDBJ whole genome shotgun (WGS) entry which is preliminary data.</text>
</comment>
<dbReference type="InterPro" id="IPR003148">
    <property type="entry name" value="RCK_N"/>
</dbReference>
<dbReference type="STRING" id="1420851.AU255_07855"/>
<accession>A0A1V8M8D6</accession>
<feature type="transmembrane region" description="Helical" evidence="2">
    <location>
        <begin position="120"/>
        <end position="138"/>
    </location>
</feature>
<gene>
    <name evidence="4" type="ORF">AU255_07855</name>
</gene>
<keyword evidence="2" id="KW-0812">Transmembrane</keyword>
<dbReference type="SUPFAM" id="SSF81324">
    <property type="entry name" value="Voltage-gated potassium channels"/>
    <property type="match status" value="1"/>
</dbReference>
<dbReference type="RefSeq" id="WP_080522376.1">
    <property type="nucleotide sequence ID" value="NZ_LPUF01000001.1"/>
</dbReference>
<dbReference type="Gene3D" id="1.10.287.70">
    <property type="match status" value="1"/>
</dbReference>
<dbReference type="PANTHER" id="PTHR43833">
    <property type="entry name" value="POTASSIUM CHANNEL PROTEIN 2-RELATED-RELATED"/>
    <property type="match status" value="1"/>
</dbReference>
<evidence type="ECO:0000259" key="3">
    <source>
        <dbReference type="PROSITE" id="PS51201"/>
    </source>
</evidence>
<feature type="transmembrane region" description="Helical" evidence="2">
    <location>
        <begin position="210"/>
        <end position="236"/>
    </location>
</feature>
<evidence type="ECO:0000313" key="4">
    <source>
        <dbReference type="EMBL" id="OQK17766.1"/>
    </source>
</evidence>
<dbReference type="Gene3D" id="3.40.50.720">
    <property type="entry name" value="NAD(P)-binding Rossmann-like Domain"/>
    <property type="match status" value="1"/>
</dbReference>